<evidence type="ECO:0000313" key="2">
    <source>
        <dbReference type="Proteomes" id="UP000265520"/>
    </source>
</evidence>
<organism evidence="1 2">
    <name type="scientific">Trifolium medium</name>
    <dbReference type="NCBI Taxonomy" id="97028"/>
    <lineage>
        <taxon>Eukaryota</taxon>
        <taxon>Viridiplantae</taxon>
        <taxon>Streptophyta</taxon>
        <taxon>Embryophyta</taxon>
        <taxon>Tracheophyta</taxon>
        <taxon>Spermatophyta</taxon>
        <taxon>Magnoliopsida</taxon>
        <taxon>eudicotyledons</taxon>
        <taxon>Gunneridae</taxon>
        <taxon>Pentapetalae</taxon>
        <taxon>rosids</taxon>
        <taxon>fabids</taxon>
        <taxon>Fabales</taxon>
        <taxon>Fabaceae</taxon>
        <taxon>Papilionoideae</taxon>
        <taxon>50 kb inversion clade</taxon>
        <taxon>NPAAA clade</taxon>
        <taxon>Hologalegina</taxon>
        <taxon>IRL clade</taxon>
        <taxon>Trifolieae</taxon>
        <taxon>Trifolium</taxon>
    </lineage>
</organism>
<dbReference type="Proteomes" id="UP000265520">
    <property type="component" value="Unassembled WGS sequence"/>
</dbReference>
<keyword evidence="2" id="KW-1185">Reference proteome</keyword>
<sequence>MQFFEARRSANLLELNSQLTRINNTLDIEKRCSDELSYMLMMTQPQ</sequence>
<accession>A0A392NRF0</accession>
<name>A0A392NRF0_9FABA</name>
<evidence type="ECO:0000313" key="1">
    <source>
        <dbReference type="EMBL" id="MCI02458.1"/>
    </source>
</evidence>
<comment type="caution">
    <text evidence="1">The sequence shown here is derived from an EMBL/GenBank/DDBJ whole genome shotgun (WGS) entry which is preliminary data.</text>
</comment>
<dbReference type="AlphaFoldDB" id="A0A392NRF0"/>
<reference evidence="1 2" key="1">
    <citation type="journal article" date="2018" name="Front. Plant Sci.">
        <title>Red Clover (Trifolium pratense) and Zigzag Clover (T. medium) - A Picture of Genomic Similarities and Differences.</title>
        <authorList>
            <person name="Dluhosova J."/>
            <person name="Istvanek J."/>
            <person name="Nedelnik J."/>
            <person name="Repkova J."/>
        </authorList>
    </citation>
    <scope>NUCLEOTIDE SEQUENCE [LARGE SCALE GENOMIC DNA]</scope>
    <source>
        <strain evidence="2">cv. 10/8</strain>
        <tissue evidence="1">Leaf</tissue>
    </source>
</reference>
<proteinExistence type="predicted"/>
<protein>
    <submittedName>
        <fullName evidence="1">MADS-box transcription factor</fullName>
    </submittedName>
</protein>
<dbReference type="EMBL" id="LXQA010049157">
    <property type="protein sequence ID" value="MCI02458.1"/>
    <property type="molecule type" value="Genomic_DNA"/>
</dbReference>